<dbReference type="PROSITE" id="PS00455">
    <property type="entry name" value="AMP_BINDING"/>
    <property type="match status" value="1"/>
</dbReference>
<proteinExistence type="inferred from homology"/>
<dbReference type="SUPFAM" id="SSF56801">
    <property type="entry name" value="Acetyl-CoA synthetase-like"/>
    <property type="match status" value="1"/>
</dbReference>
<dbReference type="Gene3D" id="3.30.300.30">
    <property type="match status" value="1"/>
</dbReference>
<dbReference type="InterPro" id="IPR042099">
    <property type="entry name" value="ANL_N_sf"/>
</dbReference>
<dbReference type="InterPro" id="IPR020845">
    <property type="entry name" value="AMP-binding_CS"/>
</dbReference>
<dbReference type="RefSeq" id="WP_344613122.1">
    <property type="nucleotide sequence ID" value="NZ_BAAARV010000025.1"/>
</dbReference>
<evidence type="ECO:0000259" key="2">
    <source>
        <dbReference type="Pfam" id="PF00501"/>
    </source>
</evidence>
<comment type="similarity">
    <text evidence="1">Belongs to the ATP-dependent AMP-binding enzyme family.</text>
</comment>
<dbReference type="PANTHER" id="PTHR43201">
    <property type="entry name" value="ACYL-COA SYNTHETASE"/>
    <property type="match status" value="1"/>
</dbReference>
<reference evidence="4 5" key="1">
    <citation type="journal article" date="2019" name="Int. J. Syst. Evol. Microbiol.">
        <title>The Global Catalogue of Microorganisms (GCM) 10K type strain sequencing project: providing services to taxonomists for standard genome sequencing and annotation.</title>
        <authorList>
            <consortium name="The Broad Institute Genomics Platform"/>
            <consortium name="The Broad Institute Genome Sequencing Center for Infectious Disease"/>
            <person name="Wu L."/>
            <person name="Ma J."/>
        </authorList>
    </citation>
    <scope>NUCLEOTIDE SEQUENCE [LARGE SCALE GENOMIC DNA]</scope>
    <source>
        <strain evidence="4 5">JCM 3272</strain>
    </source>
</reference>
<evidence type="ECO:0000313" key="4">
    <source>
        <dbReference type="EMBL" id="GAA2345441.1"/>
    </source>
</evidence>
<evidence type="ECO:0000259" key="3">
    <source>
        <dbReference type="Pfam" id="PF13193"/>
    </source>
</evidence>
<feature type="domain" description="AMP-dependent synthetase/ligase" evidence="2">
    <location>
        <begin position="25"/>
        <end position="334"/>
    </location>
</feature>
<sequence length="467" mass="48653">MPALLSGLLGAGDDRPDAIRVVDRQLSREQLLLCATALADEIRGAGMVAIDATPSIESVVAVVAALIAGVTAVPVPAEADLRQRQHILGDSGARVLLSTRAEPIDPRIPAVAVDLRRRSAGSHPEPPASGPALVLYTGGTTGVPKGVVISRAALAAEMDALADAWAWTAGDVVVHGLSLSRLQGLVAGLLGPLRVGCRLRHTGRPGSKHYAAADGTMYLGLPQIWAQICADPASARALRGARLLVSADAALPVTVFNRLAALTGHRPVEAYGMTETLVTVGGRALGERRPGFAGTPLRGVQTRLAAEDGTTIPCDDQTIGELCVRGPMLFGGYLNRPPGDAAYTADGWFRTGDAASIGPDGWHRIVGRVPTDIILTAGGLRIGAGEVEDTLLAHPAVREAAVVGVPHRDGGARVVAYVCAEGVGPQELIDFVARMLAPQKRPSQVRIVPDLPRNAMGKVQKHLLRGR</sequence>
<protein>
    <submittedName>
        <fullName evidence="4">Acyl-CoA synthetase</fullName>
    </submittedName>
</protein>
<name>A0ABN3G7W5_9ACTN</name>
<feature type="domain" description="AMP-binding enzyme C-terminal" evidence="3">
    <location>
        <begin position="386"/>
        <end position="458"/>
    </location>
</feature>
<evidence type="ECO:0000256" key="1">
    <source>
        <dbReference type="ARBA" id="ARBA00006432"/>
    </source>
</evidence>
<dbReference type="InterPro" id="IPR000873">
    <property type="entry name" value="AMP-dep_synth/lig_dom"/>
</dbReference>
<keyword evidence="5" id="KW-1185">Reference proteome</keyword>
<dbReference type="Proteomes" id="UP001501444">
    <property type="component" value="Unassembled WGS sequence"/>
</dbReference>
<dbReference type="Pfam" id="PF13193">
    <property type="entry name" value="AMP-binding_C"/>
    <property type="match status" value="1"/>
</dbReference>
<dbReference type="InterPro" id="IPR045851">
    <property type="entry name" value="AMP-bd_C_sf"/>
</dbReference>
<dbReference type="InterPro" id="IPR025110">
    <property type="entry name" value="AMP-bd_C"/>
</dbReference>
<dbReference type="Pfam" id="PF00501">
    <property type="entry name" value="AMP-binding"/>
    <property type="match status" value="1"/>
</dbReference>
<dbReference type="PANTHER" id="PTHR43201:SF8">
    <property type="entry name" value="ACYL-COA SYNTHETASE FAMILY MEMBER 3"/>
    <property type="match status" value="1"/>
</dbReference>
<gene>
    <name evidence="4" type="ORF">GCM10010170_031540</name>
</gene>
<accession>A0ABN3G7W5</accession>
<comment type="caution">
    <text evidence="4">The sequence shown here is derived from an EMBL/GenBank/DDBJ whole genome shotgun (WGS) entry which is preliminary data.</text>
</comment>
<dbReference type="Gene3D" id="3.40.50.12780">
    <property type="entry name" value="N-terminal domain of ligase-like"/>
    <property type="match status" value="1"/>
</dbReference>
<organism evidence="4 5">
    <name type="scientific">Dactylosporangium salmoneum</name>
    <dbReference type="NCBI Taxonomy" id="53361"/>
    <lineage>
        <taxon>Bacteria</taxon>
        <taxon>Bacillati</taxon>
        <taxon>Actinomycetota</taxon>
        <taxon>Actinomycetes</taxon>
        <taxon>Micromonosporales</taxon>
        <taxon>Micromonosporaceae</taxon>
        <taxon>Dactylosporangium</taxon>
    </lineage>
</organism>
<evidence type="ECO:0000313" key="5">
    <source>
        <dbReference type="Proteomes" id="UP001501444"/>
    </source>
</evidence>
<dbReference type="NCBIfam" id="NF005858">
    <property type="entry name" value="PRK07787.1"/>
    <property type="match status" value="1"/>
</dbReference>
<dbReference type="EMBL" id="BAAARV010000025">
    <property type="protein sequence ID" value="GAA2345441.1"/>
    <property type="molecule type" value="Genomic_DNA"/>
</dbReference>